<dbReference type="EnsemblPlants" id="OMERI09G03720.1">
    <property type="protein sequence ID" value="OMERI09G03720.1"/>
    <property type="gene ID" value="OMERI09G03720"/>
</dbReference>
<dbReference type="Gramene" id="OMERI09G03720.1">
    <property type="protein sequence ID" value="OMERI09G03720.1"/>
    <property type="gene ID" value="OMERI09G03720"/>
</dbReference>
<proteinExistence type="predicted"/>
<protein>
    <submittedName>
        <fullName evidence="1">Uncharacterized protein</fullName>
    </submittedName>
</protein>
<name>A0A0E0EQJ0_9ORYZ</name>
<dbReference type="AlphaFoldDB" id="A0A0E0EQJ0"/>
<organism evidence="1">
    <name type="scientific">Oryza meridionalis</name>
    <dbReference type="NCBI Taxonomy" id="40149"/>
    <lineage>
        <taxon>Eukaryota</taxon>
        <taxon>Viridiplantae</taxon>
        <taxon>Streptophyta</taxon>
        <taxon>Embryophyta</taxon>
        <taxon>Tracheophyta</taxon>
        <taxon>Spermatophyta</taxon>
        <taxon>Magnoliopsida</taxon>
        <taxon>Liliopsida</taxon>
        <taxon>Poales</taxon>
        <taxon>Poaceae</taxon>
        <taxon>BOP clade</taxon>
        <taxon>Oryzoideae</taxon>
        <taxon>Oryzeae</taxon>
        <taxon>Oryzinae</taxon>
        <taxon>Oryza</taxon>
    </lineage>
</organism>
<evidence type="ECO:0000313" key="1">
    <source>
        <dbReference type="EnsemblPlants" id="OMERI09G03720.1"/>
    </source>
</evidence>
<dbReference type="Proteomes" id="UP000008021">
    <property type="component" value="Chromosome 9"/>
</dbReference>
<keyword evidence="2" id="KW-1185">Reference proteome</keyword>
<evidence type="ECO:0000313" key="2">
    <source>
        <dbReference type="Proteomes" id="UP000008021"/>
    </source>
</evidence>
<dbReference type="HOGENOM" id="CLU_2642279_0_0_1"/>
<reference evidence="1" key="1">
    <citation type="submission" date="2015-04" db="UniProtKB">
        <authorList>
            <consortium name="EnsemblPlants"/>
        </authorList>
    </citation>
    <scope>IDENTIFICATION</scope>
</reference>
<accession>A0A0E0EQJ0</accession>
<reference evidence="1" key="2">
    <citation type="submission" date="2018-05" db="EMBL/GenBank/DDBJ databases">
        <title>OmerRS3 (Oryza meridionalis Reference Sequence Version 3).</title>
        <authorList>
            <person name="Zhang J."/>
            <person name="Kudrna D."/>
            <person name="Lee S."/>
            <person name="Talag J."/>
            <person name="Welchert J."/>
            <person name="Wing R.A."/>
        </authorList>
    </citation>
    <scope>NUCLEOTIDE SEQUENCE [LARGE SCALE GENOMIC DNA]</scope>
    <source>
        <strain evidence="1">cv. OR44</strain>
    </source>
</reference>
<sequence length="77" mass="8435">MAALPAGLQEETPCAADVLDQCAPRSSWARRPAPSWPREKNIGKEWKRRGSILESDEQAFKVLIPATLSNLGTLAEC</sequence>